<dbReference type="Proteomes" id="UP001174909">
    <property type="component" value="Unassembled WGS sequence"/>
</dbReference>
<accession>A0AA35R715</accession>
<evidence type="ECO:0000256" key="9">
    <source>
        <dbReference type="ARBA" id="ARBA00047851"/>
    </source>
</evidence>
<evidence type="ECO:0000256" key="3">
    <source>
        <dbReference type="ARBA" id="ARBA00012830"/>
    </source>
</evidence>
<dbReference type="HAMAP" id="MF_00097">
    <property type="entry name" value="TMP_synthase"/>
    <property type="match status" value="1"/>
</dbReference>
<proteinExistence type="inferred from homology"/>
<gene>
    <name evidence="13" type="ORF">GBAR_LOCUS4188</name>
</gene>
<comment type="catalytic activity">
    <reaction evidence="10">
        <text>2-[(2R,5Z)-2-carboxy-4-methylthiazol-5(2H)-ylidene]ethyl phosphate + 4-amino-2-methyl-5-(diphosphooxymethyl)pyrimidine + 2 H(+) = thiamine phosphate + CO2 + diphosphate</text>
        <dbReference type="Rhea" id="RHEA:47844"/>
        <dbReference type="ChEBI" id="CHEBI:15378"/>
        <dbReference type="ChEBI" id="CHEBI:16526"/>
        <dbReference type="ChEBI" id="CHEBI:33019"/>
        <dbReference type="ChEBI" id="CHEBI:37575"/>
        <dbReference type="ChEBI" id="CHEBI:57841"/>
        <dbReference type="ChEBI" id="CHEBI:62899"/>
        <dbReference type="EC" id="2.5.1.3"/>
    </reaction>
</comment>
<evidence type="ECO:0000256" key="6">
    <source>
        <dbReference type="ARBA" id="ARBA00022842"/>
    </source>
</evidence>
<keyword evidence="4" id="KW-0808">Transferase</keyword>
<dbReference type="InterPro" id="IPR036206">
    <property type="entry name" value="ThiamineP_synth_sf"/>
</dbReference>
<dbReference type="NCBIfam" id="TIGR00693">
    <property type="entry name" value="thiE"/>
    <property type="match status" value="1"/>
</dbReference>
<keyword evidence="7" id="KW-0784">Thiamine biosynthesis</keyword>
<dbReference type="InterPro" id="IPR034291">
    <property type="entry name" value="TMP_synthase"/>
</dbReference>
<keyword evidence="6" id="KW-0460">Magnesium</keyword>
<comment type="catalytic activity">
    <reaction evidence="8">
        <text>4-methyl-5-(2-phosphooxyethyl)-thiazole + 4-amino-2-methyl-5-(diphosphooxymethyl)pyrimidine + H(+) = thiamine phosphate + diphosphate</text>
        <dbReference type="Rhea" id="RHEA:22328"/>
        <dbReference type="ChEBI" id="CHEBI:15378"/>
        <dbReference type="ChEBI" id="CHEBI:33019"/>
        <dbReference type="ChEBI" id="CHEBI:37575"/>
        <dbReference type="ChEBI" id="CHEBI:57841"/>
        <dbReference type="ChEBI" id="CHEBI:58296"/>
        <dbReference type="EC" id="2.5.1.3"/>
    </reaction>
</comment>
<feature type="compositionally biased region" description="Basic residues" evidence="11">
    <location>
        <begin position="175"/>
        <end position="193"/>
    </location>
</feature>
<comment type="cofactor">
    <cofactor evidence="1">
        <name>Mg(2+)</name>
        <dbReference type="ChEBI" id="CHEBI:18420"/>
    </cofactor>
</comment>
<dbReference type="AlphaFoldDB" id="A0AA35R715"/>
<evidence type="ECO:0000256" key="10">
    <source>
        <dbReference type="ARBA" id="ARBA00047883"/>
    </source>
</evidence>
<dbReference type="Pfam" id="PF02581">
    <property type="entry name" value="TMP-TENI"/>
    <property type="match status" value="1"/>
</dbReference>
<dbReference type="GO" id="GO:0046872">
    <property type="term" value="F:metal ion binding"/>
    <property type="evidence" value="ECO:0007669"/>
    <property type="project" value="UniProtKB-KW"/>
</dbReference>
<evidence type="ECO:0000313" key="14">
    <source>
        <dbReference type="Proteomes" id="UP001174909"/>
    </source>
</evidence>
<dbReference type="GO" id="GO:0005737">
    <property type="term" value="C:cytoplasm"/>
    <property type="evidence" value="ECO:0007669"/>
    <property type="project" value="TreeGrafter"/>
</dbReference>
<name>A0AA35R715_GEOBA</name>
<protein>
    <recommendedName>
        <fullName evidence="3">thiamine phosphate synthase</fullName>
        <ecNumber evidence="3">2.5.1.3</ecNumber>
    </recommendedName>
</protein>
<dbReference type="CDD" id="cd00564">
    <property type="entry name" value="TMP_TenI"/>
    <property type="match status" value="1"/>
</dbReference>
<feature type="region of interest" description="Disordered" evidence="11">
    <location>
        <begin position="175"/>
        <end position="215"/>
    </location>
</feature>
<reference evidence="13" key="1">
    <citation type="submission" date="2023-03" db="EMBL/GenBank/DDBJ databases">
        <authorList>
            <person name="Steffen K."/>
            <person name="Cardenas P."/>
        </authorList>
    </citation>
    <scope>NUCLEOTIDE SEQUENCE</scope>
</reference>
<keyword evidence="5" id="KW-0479">Metal-binding</keyword>
<dbReference type="EC" id="2.5.1.3" evidence="3"/>
<evidence type="ECO:0000256" key="4">
    <source>
        <dbReference type="ARBA" id="ARBA00022679"/>
    </source>
</evidence>
<dbReference type="PANTHER" id="PTHR20857">
    <property type="entry name" value="THIAMINE-PHOSPHATE PYROPHOSPHORYLASE"/>
    <property type="match status" value="1"/>
</dbReference>
<sequence>MEIARAAINGGARMLQLRDKLRDKGEQLPLATVLRDLCAANDALLIINDHADLAAAIGPDHVGLHVGQTDLPVAEARKILAPGQVLGRSNRDPDLIIESQQMGADHVAFGAMYTTTTKPMIRNPQGPERLKQARAAAQVPLVAIGGITAANVGPVVEAGADAICVTAAVGSAPRSRSRRRCAYRRDSSRRRTGLGRIPDANPLQLKAGGHVGRRR</sequence>
<evidence type="ECO:0000256" key="2">
    <source>
        <dbReference type="ARBA" id="ARBA00005165"/>
    </source>
</evidence>
<dbReference type="PANTHER" id="PTHR20857:SF15">
    <property type="entry name" value="THIAMINE-PHOSPHATE SYNTHASE"/>
    <property type="match status" value="1"/>
</dbReference>
<dbReference type="GO" id="GO:0004789">
    <property type="term" value="F:thiamine-phosphate diphosphorylase activity"/>
    <property type="evidence" value="ECO:0007669"/>
    <property type="project" value="UniProtKB-EC"/>
</dbReference>
<evidence type="ECO:0000256" key="8">
    <source>
        <dbReference type="ARBA" id="ARBA00047334"/>
    </source>
</evidence>
<dbReference type="SUPFAM" id="SSF51391">
    <property type="entry name" value="Thiamin phosphate synthase"/>
    <property type="match status" value="1"/>
</dbReference>
<dbReference type="InterPro" id="IPR013785">
    <property type="entry name" value="Aldolase_TIM"/>
</dbReference>
<evidence type="ECO:0000256" key="11">
    <source>
        <dbReference type="SAM" id="MobiDB-lite"/>
    </source>
</evidence>
<comment type="catalytic activity">
    <reaction evidence="9">
        <text>2-(2-carboxy-4-methylthiazol-5-yl)ethyl phosphate + 4-amino-2-methyl-5-(diphosphooxymethyl)pyrimidine + 2 H(+) = thiamine phosphate + CO2 + diphosphate</text>
        <dbReference type="Rhea" id="RHEA:47848"/>
        <dbReference type="ChEBI" id="CHEBI:15378"/>
        <dbReference type="ChEBI" id="CHEBI:16526"/>
        <dbReference type="ChEBI" id="CHEBI:33019"/>
        <dbReference type="ChEBI" id="CHEBI:37575"/>
        <dbReference type="ChEBI" id="CHEBI:57841"/>
        <dbReference type="ChEBI" id="CHEBI:62890"/>
        <dbReference type="EC" id="2.5.1.3"/>
    </reaction>
</comment>
<evidence type="ECO:0000313" key="13">
    <source>
        <dbReference type="EMBL" id="CAI8005373.1"/>
    </source>
</evidence>
<evidence type="ECO:0000256" key="1">
    <source>
        <dbReference type="ARBA" id="ARBA00001946"/>
    </source>
</evidence>
<evidence type="ECO:0000256" key="5">
    <source>
        <dbReference type="ARBA" id="ARBA00022723"/>
    </source>
</evidence>
<evidence type="ECO:0000259" key="12">
    <source>
        <dbReference type="Pfam" id="PF02581"/>
    </source>
</evidence>
<comment type="caution">
    <text evidence="13">The sequence shown here is derived from an EMBL/GenBank/DDBJ whole genome shotgun (WGS) entry which is preliminary data.</text>
</comment>
<comment type="pathway">
    <text evidence="2">Cofactor biosynthesis; thiamine diphosphate biosynthesis; thiamine phosphate from 4-amino-2-methyl-5-diphosphomethylpyrimidine and 4-methyl-5-(2-phosphoethyl)-thiazole: step 1/1.</text>
</comment>
<dbReference type="EMBL" id="CASHTH010000603">
    <property type="protein sequence ID" value="CAI8005373.1"/>
    <property type="molecule type" value="Genomic_DNA"/>
</dbReference>
<keyword evidence="14" id="KW-1185">Reference proteome</keyword>
<evidence type="ECO:0000256" key="7">
    <source>
        <dbReference type="ARBA" id="ARBA00022977"/>
    </source>
</evidence>
<feature type="domain" description="Thiamine phosphate synthase/TenI" evidence="12">
    <location>
        <begin position="2"/>
        <end position="169"/>
    </location>
</feature>
<dbReference type="GO" id="GO:0009228">
    <property type="term" value="P:thiamine biosynthetic process"/>
    <property type="evidence" value="ECO:0007669"/>
    <property type="project" value="UniProtKB-KW"/>
</dbReference>
<dbReference type="InterPro" id="IPR022998">
    <property type="entry name" value="ThiamineP_synth_TenI"/>
</dbReference>
<organism evidence="13 14">
    <name type="scientific">Geodia barretti</name>
    <name type="common">Barrett's horny sponge</name>
    <dbReference type="NCBI Taxonomy" id="519541"/>
    <lineage>
        <taxon>Eukaryota</taxon>
        <taxon>Metazoa</taxon>
        <taxon>Porifera</taxon>
        <taxon>Demospongiae</taxon>
        <taxon>Heteroscleromorpha</taxon>
        <taxon>Tetractinellida</taxon>
        <taxon>Astrophorina</taxon>
        <taxon>Geodiidae</taxon>
        <taxon>Geodia</taxon>
    </lineage>
</organism>
<dbReference type="Gene3D" id="3.20.20.70">
    <property type="entry name" value="Aldolase class I"/>
    <property type="match status" value="1"/>
</dbReference>